<dbReference type="InterPro" id="IPR046849">
    <property type="entry name" value="E2_motif"/>
</dbReference>
<feature type="repeat" description="PPR" evidence="2">
    <location>
        <begin position="156"/>
        <end position="190"/>
    </location>
</feature>
<keyword evidence="1" id="KW-0677">Repeat</keyword>
<dbReference type="NCBIfam" id="TIGR00756">
    <property type="entry name" value="PPR"/>
    <property type="match status" value="4"/>
</dbReference>
<dbReference type="InterPro" id="IPR002885">
    <property type="entry name" value="PPR_rpt"/>
</dbReference>
<dbReference type="GO" id="GO:0009451">
    <property type="term" value="P:RNA modification"/>
    <property type="evidence" value="ECO:0007669"/>
    <property type="project" value="InterPro"/>
</dbReference>
<dbReference type="Pfam" id="PF20430">
    <property type="entry name" value="Eplus_motif"/>
    <property type="match status" value="1"/>
</dbReference>
<dbReference type="InterPro" id="IPR032867">
    <property type="entry name" value="DYW_dom"/>
</dbReference>
<dbReference type="FunFam" id="1.25.40.10:FF:000031">
    <property type="entry name" value="Pentatricopeptide repeat-containing protein mitochondrial"/>
    <property type="match status" value="1"/>
</dbReference>
<dbReference type="OrthoDB" id="645871at2759"/>
<comment type="caution">
    <text evidence="5">The sequence shown here is derived from an EMBL/GenBank/DDBJ whole genome shotgun (WGS) entry which is preliminary data.</text>
</comment>
<dbReference type="EMBL" id="MVGT01002165">
    <property type="protein sequence ID" value="OVA09178.1"/>
    <property type="molecule type" value="Genomic_DNA"/>
</dbReference>
<feature type="repeat" description="PPR" evidence="2">
    <location>
        <begin position="474"/>
        <end position="504"/>
    </location>
</feature>
<feature type="repeat" description="PPR" evidence="2">
    <location>
        <begin position="125"/>
        <end position="155"/>
    </location>
</feature>
<dbReference type="InterPro" id="IPR011990">
    <property type="entry name" value="TPR-like_helical_dom_sf"/>
</dbReference>
<feature type="repeat" description="PPR" evidence="2">
    <location>
        <begin position="778"/>
        <end position="812"/>
    </location>
</feature>
<evidence type="ECO:0000256" key="1">
    <source>
        <dbReference type="ARBA" id="ARBA00022737"/>
    </source>
</evidence>
<proteinExistence type="predicted"/>
<dbReference type="STRING" id="56857.A0A200QFA1"/>
<dbReference type="OMA" id="MSECWEI"/>
<protein>
    <submittedName>
        <fullName evidence="5">Pentatricopeptide repeat</fullName>
    </submittedName>
</protein>
<dbReference type="InterPro" id="IPR046960">
    <property type="entry name" value="PPR_At4g14850-like_plant"/>
</dbReference>
<dbReference type="PROSITE" id="PS51375">
    <property type="entry name" value="PPR"/>
    <property type="match status" value="9"/>
</dbReference>
<dbReference type="Pfam" id="PF14432">
    <property type="entry name" value="DYW_deaminase"/>
    <property type="match status" value="1"/>
</dbReference>
<name>A0A200QFA1_MACCD</name>
<dbReference type="InParanoid" id="A0A200QFA1"/>
<dbReference type="GO" id="GO:0003723">
    <property type="term" value="F:RNA binding"/>
    <property type="evidence" value="ECO:0007669"/>
    <property type="project" value="InterPro"/>
</dbReference>
<feature type="repeat" description="PPR" evidence="2">
    <location>
        <begin position="338"/>
        <end position="372"/>
    </location>
</feature>
<dbReference type="FunFam" id="1.25.40.10:FF:000425">
    <property type="entry name" value="Pentatricopeptide repeat-containing protein At3g26540"/>
    <property type="match status" value="1"/>
</dbReference>
<dbReference type="FunFam" id="1.25.40.10:FF:000366">
    <property type="entry name" value="Pentatricopeptide (PPR) repeat-containing protein"/>
    <property type="match status" value="1"/>
</dbReference>
<feature type="repeat" description="PPR" evidence="2">
    <location>
        <begin position="677"/>
        <end position="711"/>
    </location>
</feature>
<dbReference type="Pfam" id="PF01535">
    <property type="entry name" value="PPR"/>
    <property type="match status" value="7"/>
</dbReference>
<keyword evidence="6" id="KW-1185">Reference proteome</keyword>
<dbReference type="Pfam" id="PF13041">
    <property type="entry name" value="PPR_2"/>
    <property type="match status" value="4"/>
</dbReference>
<dbReference type="Pfam" id="PF20431">
    <property type="entry name" value="E_motif"/>
    <property type="match status" value="1"/>
</dbReference>
<organism evidence="5 6">
    <name type="scientific">Macleaya cordata</name>
    <name type="common">Five-seeded plume-poppy</name>
    <name type="synonym">Bocconia cordata</name>
    <dbReference type="NCBI Taxonomy" id="56857"/>
    <lineage>
        <taxon>Eukaryota</taxon>
        <taxon>Viridiplantae</taxon>
        <taxon>Streptophyta</taxon>
        <taxon>Embryophyta</taxon>
        <taxon>Tracheophyta</taxon>
        <taxon>Spermatophyta</taxon>
        <taxon>Magnoliopsida</taxon>
        <taxon>Ranunculales</taxon>
        <taxon>Papaveraceae</taxon>
        <taxon>Papaveroideae</taxon>
        <taxon>Macleaya</taxon>
    </lineage>
</organism>
<dbReference type="Gene3D" id="1.25.40.10">
    <property type="entry name" value="Tetratricopeptide repeat domain"/>
    <property type="match status" value="7"/>
</dbReference>
<accession>A0A200QFA1</accession>
<dbReference type="FunCoup" id="A0A200QFA1">
    <property type="interactions" value="51"/>
</dbReference>
<feature type="repeat" description="PPR" evidence="2">
    <location>
        <begin position="645"/>
        <end position="675"/>
    </location>
</feature>
<evidence type="ECO:0000259" key="4">
    <source>
        <dbReference type="Pfam" id="PF14432"/>
    </source>
</evidence>
<dbReference type="PANTHER" id="PTHR47926:SF390">
    <property type="entry name" value="TETRATRICOPEPTIDE REPEAT-LIKE SUPERFAMILY PROTEIN"/>
    <property type="match status" value="1"/>
</dbReference>
<dbReference type="InterPro" id="IPR046848">
    <property type="entry name" value="E_motif"/>
</dbReference>
<dbReference type="Proteomes" id="UP000195402">
    <property type="component" value="Unassembled WGS sequence"/>
</dbReference>
<dbReference type="FunFam" id="1.25.40.10:FF:000381">
    <property type="entry name" value="Pentatricopeptide repeat-containing protein"/>
    <property type="match status" value="2"/>
</dbReference>
<dbReference type="AlphaFoldDB" id="A0A200QFA1"/>
<evidence type="ECO:0000256" key="3">
    <source>
        <dbReference type="SAM" id="MobiDB-lite"/>
    </source>
</evidence>
<gene>
    <name evidence="5" type="ORF">BVC80_27g9</name>
</gene>
<dbReference type="GO" id="GO:0008270">
    <property type="term" value="F:zinc ion binding"/>
    <property type="evidence" value="ECO:0007669"/>
    <property type="project" value="InterPro"/>
</dbReference>
<evidence type="ECO:0000313" key="6">
    <source>
        <dbReference type="Proteomes" id="UP000195402"/>
    </source>
</evidence>
<dbReference type="PANTHER" id="PTHR47926">
    <property type="entry name" value="PENTATRICOPEPTIDE REPEAT-CONTAINING PROTEIN"/>
    <property type="match status" value="1"/>
</dbReference>
<evidence type="ECO:0000313" key="5">
    <source>
        <dbReference type="EMBL" id="OVA09178.1"/>
    </source>
</evidence>
<feature type="domain" description="DYW" evidence="4">
    <location>
        <begin position="995"/>
        <end position="1086"/>
    </location>
</feature>
<sequence length="1086" mass="121534">MIRRYRTSAYGLNLYFSNSNNFSTSTGSDCSVIPTIDHRNPNQHFESSTSSSLISLQKLIDEYRRFRSDPQIQNPSLNQTENPVHGTSSNSETYENLIRQYEGSSNSQDAENFHLQIIKNGFFGDLFLSNTLINIYARTGEMVSAQKLFDEMPDRNAVTWNCMMSGYNKENMPDQACSLFRSMICAGIVPTHYAFGVVLRACQDSGPDRLKFGMQIHSLILKTRYSLDVVVCNVLISMYGCCSMDPTVYARRVFDEIQMRNSISWNSIISVYSQKGDVLSAFELFSGMQWEACGFQFKPNEYTFGSLIPATYSSSSGSGMCLLEQVFTLVVKSGFLNDLYVGSALVSGFTRFGLLDDAKKIFEQMRERNAVSLNGLMVGLVRHKRGEDAAEVFRESRDLVGINCDSYVVLLSACAEFLVSGQGRRKGREVHGFVLRNAMIDLKVAIANGLVNMYAKCGAIKDARKTFKLIGVKDLVSWNSIISGLDQNGCFEEALMSFCRMRSGFAPSKFALISTLSSCASLGYVRFGAQVHGEGIKLGLDLDVSVSNSLLTLYAESGCLTDCRNVFALMPEFDRVSWNSMIRALADSEASNLEAIECFMDMMRDGWSLNRVTFINVLAAVSSLSILELSQQVHTLVLKYHVADDIAVENALISCYGKCGKMDDCEKIFAIMSERRDEVSWNSMIAGYIQNGHLPKAMDLVWFMMQKGQRLDCFTFATVLSACASVAALERGMEIHARGIRACLESDVVVGSALVDMYSKSGRIDYALRVFHLMPLKNEFSWNSMISGYARNGQGEKALELFMEMRREGKKPDHVTFVGVLSACSHVGLVGEGFKHFESMKSEYGLIPRMEHFSCMVDLLGRAGELDKVENFIRMMPMNPNVLMWRTVLGACCRANGGKTDLGRNAAEKLLELEPQNAVNYVLLSNLYASGGRWEDVARARSLMKEAEVRKEAGRSWVTMKDGVHVFVAGDKSHPDTEEIYEKLRDLNRKMKDAGYVPQTKFALYDLEVESKEEILNYHSEKLAVAFVLIRTSGLPIRIMKNLRVCGDCHSAFGYISKIVGRQIVLRDSNRFHHFSDGKCSCGDYW</sequence>
<evidence type="ECO:0000256" key="2">
    <source>
        <dbReference type="PROSITE-ProRule" id="PRU00708"/>
    </source>
</evidence>
<feature type="repeat" description="PPR" evidence="2">
    <location>
        <begin position="261"/>
        <end position="295"/>
    </location>
</feature>
<feature type="repeat" description="PPR" evidence="2">
    <location>
        <begin position="574"/>
        <end position="609"/>
    </location>
</feature>
<reference evidence="5 6" key="1">
    <citation type="journal article" date="2017" name="Mol. Plant">
        <title>The Genome of Medicinal Plant Macleaya cordata Provides New Insights into Benzylisoquinoline Alkaloids Metabolism.</title>
        <authorList>
            <person name="Liu X."/>
            <person name="Liu Y."/>
            <person name="Huang P."/>
            <person name="Ma Y."/>
            <person name="Qing Z."/>
            <person name="Tang Q."/>
            <person name="Cao H."/>
            <person name="Cheng P."/>
            <person name="Zheng Y."/>
            <person name="Yuan Z."/>
            <person name="Zhou Y."/>
            <person name="Liu J."/>
            <person name="Tang Z."/>
            <person name="Zhuo Y."/>
            <person name="Zhang Y."/>
            <person name="Yu L."/>
            <person name="Huang J."/>
            <person name="Yang P."/>
            <person name="Peng Q."/>
            <person name="Zhang J."/>
            <person name="Jiang W."/>
            <person name="Zhang Z."/>
            <person name="Lin K."/>
            <person name="Ro D.K."/>
            <person name="Chen X."/>
            <person name="Xiong X."/>
            <person name="Shang Y."/>
            <person name="Huang S."/>
            <person name="Zeng J."/>
        </authorList>
    </citation>
    <scope>NUCLEOTIDE SEQUENCE [LARGE SCALE GENOMIC DNA]</scope>
    <source>
        <strain evidence="6">cv. BLH2017</strain>
        <tissue evidence="5">Root</tissue>
    </source>
</reference>
<feature type="region of interest" description="Disordered" evidence="3">
    <location>
        <begin position="70"/>
        <end position="90"/>
    </location>
</feature>